<sequence length="163" mass="17965">MGSKLMAIIAVAGITAVGLAALPHVFEADPTEKETTSMPTVVAQVAAIGELGSLEPTQAQLDFRTMAVEPDQPECRPPRPPKELAQLALTRNGYAAILEIMAMRRWKNTDSCECFYVQITWDDVQVAAHEFERTDGVNLRFDVPKLRVKADLLTAQRSKVCPR</sequence>
<gene>
    <name evidence="1" type="ORF">FEE96_22435</name>
</gene>
<proteinExistence type="predicted"/>
<accession>A0ABY2USJ3</accession>
<evidence type="ECO:0000313" key="2">
    <source>
        <dbReference type="Proteomes" id="UP000305041"/>
    </source>
</evidence>
<dbReference type="RefSeq" id="WP_138165359.1">
    <property type="nucleotide sequence ID" value="NZ_VAUA01000015.1"/>
</dbReference>
<evidence type="ECO:0000313" key="1">
    <source>
        <dbReference type="EMBL" id="TLP55481.1"/>
    </source>
</evidence>
<protein>
    <submittedName>
        <fullName evidence="1">Uncharacterized protein</fullName>
    </submittedName>
</protein>
<comment type="caution">
    <text evidence="1">The sequence shown here is derived from an EMBL/GenBank/DDBJ whole genome shotgun (WGS) entry which is preliminary data.</text>
</comment>
<reference evidence="1 2" key="1">
    <citation type="submission" date="2019-05" db="EMBL/GenBank/DDBJ databases">
        <title>Draft genome sequence of Pelagicola sp. DSW4-44.</title>
        <authorList>
            <person name="Oh J."/>
        </authorList>
    </citation>
    <scope>NUCLEOTIDE SEQUENCE [LARGE SCALE GENOMIC DNA]</scope>
    <source>
        <strain evidence="1 2">DSW4-44</strain>
    </source>
</reference>
<dbReference type="EMBL" id="VAUA01000015">
    <property type="protein sequence ID" value="TLP55481.1"/>
    <property type="molecule type" value="Genomic_DNA"/>
</dbReference>
<organism evidence="1 2">
    <name type="scientific">Parasedimentitalea maritima</name>
    <dbReference type="NCBI Taxonomy" id="2578117"/>
    <lineage>
        <taxon>Bacteria</taxon>
        <taxon>Pseudomonadati</taxon>
        <taxon>Pseudomonadota</taxon>
        <taxon>Alphaproteobacteria</taxon>
        <taxon>Rhodobacterales</taxon>
        <taxon>Paracoccaceae</taxon>
        <taxon>Parasedimentitalea</taxon>
    </lineage>
</organism>
<dbReference type="Proteomes" id="UP000305041">
    <property type="component" value="Unassembled WGS sequence"/>
</dbReference>
<keyword evidence="2" id="KW-1185">Reference proteome</keyword>
<name>A0ABY2USJ3_9RHOB</name>